<reference evidence="2" key="1">
    <citation type="submission" date="2018-07" db="EMBL/GenBank/DDBJ databases">
        <title>Genome sequence of Erythrobacter strain YH-07, an antagonistic bacterium isolated from Yellow Sea.</title>
        <authorList>
            <person name="Tang T."/>
            <person name="Liu Q."/>
            <person name="Sun X."/>
        </authorList>
    </citation>
    <scope>NUCLEOTIDE SEQUENCE [LARGE SCALE GENOMIC DNA]</scope>
    <source>
        <strain evidence="2">YH-07</strain>
    </source>
</reference>
<dbReference type="Proteomes" id="UP000254508">
    <property type="component" value="Chromosome"/>
</dbReference>
<evidence type="ECO:0000313" key="2">
    <source>
        <dbReference type="Proteomes" id="UP000254508"/>
    </source>
</evidence>
<protein>
    <submittedName>
        <fullName evidence="1">Transporter</fullName>
    </submittedName>
</protein>
<dbReference type="AlphaFoldDB" id="A0A345YCA1"/>
<accession>A0A345YCA1</accession>
<dbReference type="SUPFAM" id="SSF56954">
    <property type="entry name" value="Outer membrane efflux proteins (OEP)"/>
    <property type="match status" value="1"/>
</dbReference>
<dbReference type="Gene3D" id="1.20.1600.10">
    <property type="entry name" value="Outer membrane efflux proteins (OEP)"/>
    <property type="match status" value="1"/>
</dbReference>
<gene>
    <name evidence="1" type="ORF">DVR09_03720</name>
</gene>
<sequence>MRPITTMAATFLLVSPLAAETGLPDEATVQQVLDDHPSVVAARARLEAARSRAAGLRRGPHEVTLSGSYTRRSVDIGGEFDEYDAQVTRAFRLPGKARLDRQIGQHGIAAASNLAEDARHQAALLLSEQWFDWLSASARAKVDRTAVANYEKSLAAITRRMHLRDAARLDVDLARAALAEARVALDRSEGGTALARARLEAHFPGLPLPIEAPDLPSPEISDTRLSQLRDLVVLNSHEIGAARAEAKRRASIADRMDKDRLADPSVGVRVFSESGGAETGAGLVFSIPLGGGHRRALAGEAAALASAARAQEGLARYNVEETADADLVEARYRTAAWRRSREAVEAQIAALRKLRKGYELGEIDLTDLLLGERMVHHAFLSETEARGEAMRAITKLRIDSHEL</sequence>
<evidence type="ECO:0000313" key="1">
    <source>
        <dbReference type="EMBL" id="AXK41553.1"/>
    </source>
</evidence>
<dbReference type="GO" id="GO:0015562">
    <property type="term" value="F:efflux transmembrane transporter activity"/>
    <property type="evidence" value="ECO:0007669"/>
    <property type="project" value="InterPro"/>
</dbReference>
<name>A0A345YCA1_9SPHN</name>
<keyword evidence="2" id="KW-1185">Reference proteome</keyword>
<organism evidence="1 2">
    <name type="scientific">Erythrobacter aureus</name>
    <dbReference type="NCBI Taxonomy" id="2182384"/>
    <lineage>
        <taxon>Bacteria</taxon>
        <taxon>Pseudomonadati</taxon>
        <taxon>Pseudomonadota</taxon>
        <taxon>Alphaproteobacteria</taxon>
        <taxon>Sphingomonadales</taxon>
        <taxon>Erythrobacteraceae</taxon>
        <taxon>Erythrobacter/Porphyrobacter group</taxon>
        <taxon>Erythrobacter</taxon>
    </lineage>
</organism>
<dbReference type="PANTHER" id="PTHR30203">
    <property type="entry name" value="OUTER MEMBRANE CATION EFFLUX PROTEIN"/>
    <property type="match status" value="1"/>
</dbReference>
<dbReference type="OrthoDB" id="7452700at2"/>
<dbReference type="EMBL" id="CP031357">
    <property type="protein sequence ID" value="AXK41553.1"/>
    <property type="molecule type" value="Genomic_DNA"/>
</dbReference>
<proteinExistence type="predicted"/>
<dbReference type="InterPro" id="IPR010131">
    <property type="entry name" value="MdtP/NodT-like"/>
</dbReference>
<dbReference type="PANTHER" id="PTHR30203:SF24">
    <property type="entry name" value="BLR4935 PROTEIN"/>
    <property type="match status" value="1"/>
</dbReference>
<dbReference type="RefSeq" id="WP_115415740.1">
    <property type="nucleotide sequence ID" value="NZ_CP031357.1"/>
</dbReference>
<dbReference type="KEGG" id="err:DVR09_03720"/>